<dbReference type="SUPFAM" id="SSF55729">
    <property type="entry name" value="Acyl-CoA N-acyltransferases (Nat)"/>
    <property type="match status" value="1"/>
</dbReference>
<evidence type="ECO:0000313" key="3">
    <source>
        <dbReference type="Proteomes" id="UP000282211"/>
    </source>
</evidence>
<comment type="caution">
    <text evidence="2">The sequence shown here is derived from an EMBL/GenBank/DDBJ whole genome shotgun (WGS) entry which is preliminary data.</text>
</comment>
<dbReference type="GO" id="GO:0016747">
    <property type="term" value="F:acyltransferase activity, transferring groups other than amino-acyl groups"/>
    <property type="evidence" value="ECO:0007669"/>
    <property type="project" value="InterPro"/>
</dbReference>
<evidence type="ECO:0000259" key="1">
    <source>
        <dbReference type="PROSITE" id="PS51186"/>
    </source>
</evidence>
<dbReference type="InterPro" id="IPR000182">
    <property type="entry name" value="GNAT_dom"/>
</dbReference>
<name>A0A420WJ54_9PROT</name>
<sequence length="148" mass="15770">MTAISVHLALPTAEDFVTLRQNVSWGAVSLEQAKMALNHSLCGVVISAGETTIAMARVIGDGVLNLYIQDVIVAEPYRGKGYGTKLLSDLITHLKLTYPDSISVGLMAAKNQSPFYESFGFALRPCSVTDAGMQSKLGALHSRLAKTG</sequence>
<dbReference type="RefSeq" id="WP_121098839.1">
    <property type="nucleotide sequence ID" value="NZ_RBII01000001.1"/>
</dbReference>
<dbReference type="PANTHER" id="PTHR43233">
    <property type="entry name" value="FAMILY N-ACETYLTRANSFERASE, PUTATIVE (AFU_ORTHOLOGUE AFUA_6G03350)-RELATED"/>
    <property type="match status" value="1"/>
</dbReference>
<protein>
    <submittedName>
        <fullName evidence="2">Acetyltransferase (GNAT) family protein</fullName>
    </submittedName>
</protein>
<keyword evidence="2" id="KW-0808">Transferase</keyword>
<gene>
    <name evidence="2" type="ORF">DES40_0336</name>
</gene>
<feature type="domain" description="N-acetyltransferase" evidence="1">
    <location>
        <begin position="6"/>
        <end position="148"/>
    </location>
</feature>
<dbReference type="CDD" id="cd04301">
    <property type="entry name" value="NAT_SF"/>
    <property type="match status" value="1"/>
</dbReference>
<organism evidence="2 3">
    <name type="scientific">Litorimonas taeanensis</name>
    <dbReference type="NCBI Taxonomy" id="568099"/>
    <lineage>
        <taxon>Bacteria</taxon>
        <taxon>Pseudomonadati</taxon>
        <taxon>Pseudomonadota</taxon>
        <taxon>Alphaproteobacteria</taxon>
        <taxon>Maricaulales</taxon>
        <taxon>Robiginitomaculaceae</taxon>
    </lineage>
</organism>
<evidence type="ECO:0000313" key="2">
    <source>
        <dbReference type="EMBL" id="RKQ71028.1"/>
    </source>
</evidence>
<dbReference type="InterPro" id="IPR053144">
    <property type="entry name" value="Acetyltransferase_Butenolide"/>
</dbReference>
<keyword evidence="3" id="KW-1185">Reference proteome</keyword>
<dbReference type="PROSITE" id="PS51186">
    <property type="entry name" value="GNAT"/>
    <property type="match status" value="1"/>
</dbReference>
<dbReference type="AlphaFoldDB" id="A0A420WJ54"/>
<dbReference type="Proteomes" id="UP000282211">
    <property type="component" value="Unassembled WGS sequence"/>
</dbReference>
<dbReference type="InterPro" id="IPR016181">
    <property type="entry name" value="Acyl_CoA_acyltransferase"/>
</dbReference>
<dbReference type="Pfam" id="PF13673">
    <property type="entry name" value="Acetyltransf_10"/>
    <property type="match status" value="1"/>
</dbReference>
<accession>A0A420WJ54</accession>
<dbReference type="InParanoid" id="A0A420WJ54"/>
<reference evidence="2 3" key="1">
    <citation type="submission" date="2018-10" db="EMBL/GenBank/DDBJ databases">
        <title>Genomic Encyclopedia of Type Strains, Phase IV (KMG-IV): sequencing the most valuable type-strain genomes for metagenomic binning, comparative biology and taxonomic classification.</title>
        <authorList>
            <person name="Goeker M."/>
        </authorList>
    </citation>
    <scope>NUCLEOTIDE SEQUENCE [LARGE SCALE GENOMIC DNA]</scope>
    <source>
        <strain evidence="2 3">DSM 22008</strain>
    </source>
</reference>
<dbReference type="OrthoDB" id="9775804at2"/>
<proteinExistence type="predicted"/>
<dbReference type="Gene3D" id="3.40.630.30">
    <property type="match status" value="1"/>
</dbReference>
<dbReference type="PANTHER" id="PTHR43233:SF1">
    <property type="entry name" value="FAMILY N-ACETYLTRANSFERASE, PUTATIVE (AFU_ORTHOLOGUE AFUA_6G03350)-RELATED"/>
    <property type="match status" value="1"/>
</dbReference>
<dbReference type="EMBL" id="RBII01000001">
    <property type="protein sequence ID" value="RKQ71028.1"/>
    <property type="molecule type" value="Genomic_DNA"/>
</dbReference>